<gene>
    <name evidence="2" type="ORF">GLIP_3845</name>
</gene>
<dbReference type="Gene3D" id="1.10.1330.10">
    <property type="entry name" value="Dockerin domain"/>
    <property type="match status" value="1"/>
</dbReference>
<dbReference type="PROSITE" id="PS51766">
    <property type="entry name" value="DOCKERIN"/>
    <property type="match status" value="1"/>
</dbReference>
<dbReference type="Gene3D" id="2.60.40.1180">
    <property type="entry name" value="Golgi alpha-mannosidase II"/>
    <property type="match status" value="1"/>
</dbReference>
<keyword evidence="3" id="KW-1185">Reference proteome</keyword>
<dbReference type="InterPro" id="IPR016134">
    <property type="entry name" value="Dockerin_dom"/>
</dbReference>
<comment type="caution">
    <text evidence="2">The sequence shown here is derived from an EMBL/GenBank/DDBJ whole genome shotgun (WGS) entry which is preliminary data.</text>
</comment>
<dbReference type="Pfam" id="PF00404">
    <property type="entry name" value="Dockerin_1"/>
    <property type="match status" value="1"/>
</dbReference>
<dbReference type="PROSITE" id="PS00018">
    <property type="entry name" value="EF_HAND_1"/>
    <property type="match status" value="2"/>
</dbReference>
<dbReference type="Proteomes" id="UP000006334">
    <property type="component" value="Unassembled WGS sequence"/>
</dbReference>
<dbReference type="GO" id="GO:0004553">
    <property type="term" value="F:hydrolase activity, hydrolyzing O-glycosyl compounds"/>
    <property type="evidence" value="ECO:0007669"/>
    <property type="project" value="InterPro"/>
</dbReference>
<sequence>MFNSQKVIKRKSIGSYFALSMFKQHGYLSQIKIYQVLICMSLGLHISVTQAQENDLISPPGNWTYCIGANETCEFDGSKQVAFGLDGQFAYQVHQDGVYCATSVFGDPLPGKRKHCWKRNDTSHLTPPEGAGWLFCIGERNTCSFTGTFQVAFGRDGKFAYQTHQDGVSCTNAVFGDAAPGKYKHCWVRKPSEGEPEAPEGPDWTFCANEGDTCYLDSYHEVAYGRDGAFNYEIHNSDVVCANSEFGDPIPGRAKYCWIREVEVENTITIDLANPKQEITLMGSDMERSQFFLNNATNSQQIADWVFKDIAFDYSRVSYDRKQELVEGSPNLAFYDRAVSSMKMVKQANPNVKFWATLKSDYDGYGTTNNLPDWVYTGGGYNGGSYDPSQLNVEKYARFLSDYLKYMSDNGVEISVLSVVKEWTQVVSAVKEVAVINEIKRLLATSEYAGVPEPEFSGPSTWGTKQAVNVLNSYINQNALDLFKGISTHAYDGATEDTWTNLVNTANSVDLPVWHTETGLGTGPTSGVELDISMPIGRFSQRAMWYRAGMQGELFFEPWSRGIGRETRAIYFRNNMPGERYRAYYIMKQFGNHAPMGSHYLATNVTGLANAETMAFRSGNKVILWVMNNNETAHADTTIHFNGEEISSANIEQIVWHAESPSSGDESTISPANTSSLDTEITGKSITSFVFYLPEEVITGDVNGDGEITVADITAFVAVYGLSSSDEGYIAAADLDGDGVITRFDYSQLYSLYRLQ</sequence>
<dbReference type="SUPFAM" id="SSF51445">
    <property type="entry name" value="(Trans)glycosidases"/>
    <property type="match status" value="1"/>
</dbReference>
<accession>K6XXS6</accession>
<dbReference type="InterPro" id="IPR002105">
    <property type="entry name" value="Dockerin_1_rpt"/>
</dbReference>
<reference evidence="2 3" key="1">
    <citation type="journal article" date="2017" name="Antonie Van Leeuwenhoek">
        <title>Rhizobium rhizosphaerae sp. nov., a novel species isolated from rice rhizosphere.</title>
        <authorList>
            <person name="Zhao J.J."/>
            <person name="Zhang J."/>
            <person name="Zhang R.J."/>
            <person name="Zhang C.W."/>
            <person name="Yin H.Q."/>
            <person name="Zhang X.X."/>
        </authorList>
    </citation>
    <scope>NUCLEOTIDE SEQUENCE [LARGE SCALE GENOMIC DNA]</scope>
    <source>
        <strain evidence="2 3">E3</strain>
    </source>
</reference>
<dbReference type="InterPro" id="IPR036439">
    <property type="entry name" value="Dockerin_dom_sf"/>
</dbReference>
<evidence type="ECO:0000313" key="3">
    <source>
        <dbReference type="Proteomes" id="UP000006334"/>
    </source>
</evidence>
<feature type="domain" description="Dockerin" evidence="1">
    <location>
        <begin position="695"/>
        <end position="756"/>
    </location>
</feature>
<name>K6XXS6_9ALTE</name>
<dbReference type="EMBL" id="BAEN01000076">
    <property type="protein sequence ID" value="GAC16456.1"/>
    <property type="molecule type" value="Genomic_DNA"/>
</dbReference>
<dbReference type="GO" id="GO:0000272">
    <property type="term" value="P:polysaccharide catabolic process"/>
    <property type="evidence" value="ECO:0007669"/>
    <property type="project" value="InterPro"/>
</dbReference>
<dbReference type="RefSeq" id="WP_008846258.1">
    <property type="nucleotide sequence ID" value="NZ_BAEN01000076.1"/>
</dbReference>
<dbReference type="InterPro" id="IPR017853">
    <property type="entry name" value="GH"/>
</dbReference>
<dbReference type="InterPro" id="IPR013780">
    <property type="entry name" value="Glyco_hydro_b"/>
</dbReference>
<dbReference type="Gene3D" id="3.20.20.80">
    <property type="entry name" value="Glycosidases"/>
    <property type="match status" value="1"/>
</dbReference>
<dbReference type="CDD" id="cd14256">
    <property type="entry name" value="Dockerin_I"/>
    <property type="match status" value="1"/>
</dbReference>
<dbReference type="SUPFAM" id="SSF63446">
    <property type="entry name" value="Type I dockerin domain"/>
    <property type="match status" value="1"/>
</dbReference>
<protein>
    <recommendedName>
        <fullName evidence="1">Dockerin domain-containing protein</fullName>
    </recommendedName>
</protein>
<dbReference type="InterPro" id="IPR018247">
    <property type="entry name" value="EF_Hand_1_Ca_BS"/>
</dbReference>
<dbReference type="AlphaFoldDB" id="K6XXS6"/>
<organism evidence="2 3">
    <name type="scientific">Aliiglaciecola lipolytica E3</name>
    <dbReference type="NCBI Taxonomy" id="1127673"/>
    <lineage>
        <taxon>Bacteria</taxon>
        <taxon>Pseudomonadati</taxon>
        <taxon>Pseudomonadota</taxon>
        <taxon>Gammaproteobacteria</taxon>
        <taxon>Alteromonadales</taxon>
        <taxon>Alteromonadaceae</taxon>
        <taxon>Aliiglaciecola</taxon>
    </lineage>
</organism>
<dbReference type="eggNOG" id="COG3408">
    <property type="taxonomic scope" value="Bacteria"/>
</dbReference>
<evidence type="ECO:0000259" key="1">
    <source>
        <dbReference type="PROSITE" id="PS51766"/>
    </source>
</evidence>
<proteinExistence type="predicted"/>
<evidence type="ECO:0000313" key="2">
    <source>
        <dbReference type="EMBL" id="GAC16456.1"/>
    </source>
</evidence>
<dbReference type="STRING" id="1127673.GLIP_3845"/>